<gene>
    <name evidence="2" type="ORF">PGLA1383_LOCUS13439</name>
</gene>
<name>A0A813EAE1_POLGL</name>
<reference evidence="2" key="1">
    <citation type="submission" date="2021-02" db="EMBL/GenBank/DDBJ databases">
        <authorList>
            <person name="Dougan E. K."/>
            <person name="Rhodes N."/>
            <person name="Thang M."/>
            <person name="Chan C."/>
        </authorList>
    </citation>
    <scope>NUCLEOTIDE SEQUENCE</scope>
</reference>
<evidence type="ECO:0000313" key="3">
    <source>
        <dbReference type="Proteomes" id="UP000654075"/>
    </source>
</evidence>
<feature type="non-terminal residue" evidence="2">
    <location>
        <position position="1"/>
    </location>
</feature>
<protein>
    <submittedName>
        <fullName evidence="2">Uncharacterized protein</fullName>
    </submittedName>
</protein>
<feature type="region of interest" description="Disordered" evidence="1">
    <location>
        <begin position="139"/>
        <end position="174"/>
    </location>
</feature>
<keyword evidence="3" id="KW-1185">Reference proteome</keyword>
<dbReference type="Proteomes" id="UP000654075">
    <property type="component" value="Unassembled WGS sequence"/>
</dbReference>
<feature type="compositionally biased region" description="Low complexity" evidence="1">
    <location>
        <begin position="141"/>
        <end position="155"/>
    </location>
</feature>
<dbReference type="AlphaFoldDB" id="A0A813EAE1"/>
<evidence type="ECO:0000313" key="2">
    <source>
        <dbReference type="EMBL" id="CAE8594917.1"/>
    </source>
</evidence>
<feature type="region of interest" description="Disordered" evidence="1">
    <location>
        <begin position="44"/>
        <end position="101"/>
    </location>
</feature>
<comment type="caution">
    <text evidence="2">The sequence shown here is derived from an EMBL/GenBank/DDBJ whole genome shotgun (WGS) entry which is preliminary data.</text>
</comment>
<organism evidence="2 3">
    <name type="scientific">Polarella glacialis</name>
    <name type="common">Dinoflagellate</name>
    <dbReference type="NCBI Taxonomy" id="89957"/>
    <lineage>
        <taxon>Eukaryota</taxon>
        <taxon>Sar</taxon>
        <taxon>Alveolata</taxon>
        <taxon>Dinophyceae</taxon>
        <taxon>Suessiales</taxon>
        <taxon>Suessiaceae</taxon>
        <taxon>Polarella</taxon>
    </lineage>
</organism>
<proteinExistence type="predicted"/>
<accession>A0A813EAE1</accession>
<evidence type="ECO:0000256" key="1">
    <source>
        <dbReference type="SAM" id="MobiDB-lite"/>
    </source>
</evidence>
<dbReference type="EMBL" id="CAJNNV010007425">
    <property type="protein sequence ID" value="CAE8594917.1"/>
    <property type="molecule type" value="Genomic_DNA"/>
</dbReference>
<sequence>TTFVAAALSGRNLASKAGQRPDGIRCNSASPTFLDQGTALALGNEQGDSDSRRALAGRANSPSRRRLEVEDNLVGGTLRGPRSAAPEALQRPSRRPPVSEKVSLMGHHVKCGNSERPLSPSRRPEDHLVGGRFLQIANADSGAASRRAQSASGQSPTSHPARRTLPTAGLFDVV</sequence>